<evidence type="ECO:0000256" key="7">
    <source>
        <dbReference type="ARBA" id="ARBA00023284"/>
    </source>
</evidence>
<dbReference type="InterPro" id="IPR050260">
    <property type="entry name" value="FAD-bd_OxRdtase"/>
</dbReference>
<evidence type="ECO:0000256" key="4">
    <source>
        <dbReference type="ARBA" id="ARBA00022827"/>
    </source>
</evidence>
<evidence type="ECO:0000313" key="10">
    <source>
        <dbReference type="EMBL" id="EFU90502.1"/>
    </source>
</evidence>
<dbReference type="InterPro" id="IPR016156">
    <property type="entry name" value="FAD/NAD-linked_Rdtase_dimer_sf"/>
</dbReference>
<accession>A0ABC9P665</accession>
<evidence type="ECO:0000259" key="8">
    <source>
        <dbReference type="Pfam" id="PF02852"/>
    </source>
</evidence>
<dbReference type="PRINTS" id="PR00368">
    <property type="entry name" value="FADPNR"/>
</dbReference>
<keyword evidence="6" id="KW-0558">Oxidation</keyword>
<keyword evidence="5 10" id="KW-0560">Oxidoreductase</keyword>
<evidence type="ECO:0000259" key="9">
    <source>
        <dbReference type="Pfam" id="PF07992"/>
    </source>
</evidence>
<evidence type="ECO:0000256" key="1">
    <source>
        <dbReference type="ARBA" id="ARBA00001974"/>
    </source>
</evidence>
<dbReference type="AlphaFoldDB" id="A0ABC9P665"/>
<dbReference type="Gene3D" id="3.30.390.30">
    <property type="match status" value="1"/>
</dbReference>
<dbReference type="SUPFAM" id="SSF55424">
    <property type="entry name" value="FAD/NAD-linked reductases, dimerisation (C-terminal) domain"/>
    <property type="match status" value="1"/>
</dbReference>
<organism evidence="10 11">
    <name type="scientific">Enterococcus faecalis TX0630</name>
    <dbReference type="NCBI Taxonomy" id="749508"/>
    <lineage>
        <taxon>Bacteria</taxon>
        <taxon>Bacillati</taxon>
        <taxon>Bacillota</taxon>
        <taxon>Bacilli</taxon>
        <taxon>Lactobacillales</taxon>
        <taxon>Enterococcaceae</taxon>
        <taxon>Enterococcus</taxon>
    </lineage>
</organism>
<keyword evidence="10" id="KW-0575">Peroxidase</keyword>
<dbReference type="InterPro" id="IPR023753">
    <property type="entry name" value="FAD/NAD-binding_dom"/>
</dbReference>
<evidence type="ECO:0000256" key="6">
    <source>
        <dbReference type="ARBA" id="ARBA00023097"/>
    </source>
</evidence>
<dbReference type="EC" id="1.11.1.1" evidence="10"/>
<keyword evidence="4" id="KW-0274">FAD</keyword>
<protein>
    <submittedName>
        <fullName evidence="10">NADH peroxidase</fullName>
        <ecNumber evidence="10">1.11.1.1</ecNumber>
    </submittedName>
</protein>
<dbReference type="PRINTS" id="PR00411">
    <property type="entry name" value="PNDRDTASEI"/>
</dbReference>
<dbReference type="Proteomes" id="UP000004933">
    <property type="component" value="Unassembled WGS sequence"/>
</dbReference>
<comment type="cofactor">
    <cofactor evidence="1">
        <name>FAD</name>
        <dbReference type="ChEBI" id="CHEBI:57692"/>
    </cofactor>
</comment>
<gene>
    <name evidence="10" type="primary">npr</name>
    <name evidence="10" type="ORF">HMPREF9511_01366</name>
</gene>
<comment type="caution">
    <text evidence="10">The sequence shown here is derived from an EMBL/GenBank/DDBJ whole genome shotgun (WGS) entry which is preliminary data.</text>
</comment>
<dbReference type="Pfam" id="PF02852">
    <property type="entry name" value="Pyr_redox_dim"/>
    <property type="match status" value="1"/>
</dbReference>
<reference evidence="10 11" key="1">
    <citation type="submission" date="2010-09" db="EMBL/GenBank/DDBJ databases">
        <authorList>
            <person name="Weinstock G."/>
            <person name="Sodergren E."/>
            <person name="Clifton S."/>
            <person name="Fulton L."/>
            <person name="Fulton B."/>
            <person name="Courtney L."/>
            <person name="Fronick C."/>
            <person name="Harrison M."/>
            <person name="Strong C."/>
            <person name="Farmer C."/>
            <person name="Delahaunty K."/>
            <person name="Markovic C."/>
            <person name="Hall O."/>
            <person name="Minx P."/>
            <person name="Tomlinson C."/>
            <person name="Mitreva M."/>
            <person name="Hou S."/>
            <person name="Chen J."/>
            <person name="Wollam A."/>
            <person name="Pepin K.H."/>
            <person name="Johnson M."/>
            <person name="Bhonagiri V."/>
            <person name="Zhang X."/>
            <person name="Suruliraj S."/>
            <person name="Warren W."/>
            <person name="Chinwalla A."/>
            <person name="Mardis E.R."/>
            <person name="Wilson R.K."/>
        </authorList>
    </citation>
    <scope>NUCLEOTIDE SEQUENCE [LARGE SCALE GENOMIC DNA]</scope>
    <source>
        <strain evidence="10 11">TX0630</strain>
    </source>
</reference>
<comment type="similarity">
    <text evidence="2">Belongs to the class-III pyridine nucleotide-disulfide oxidoreductase family.</text>
</comment>
<dbReference type="Gene3D" id="3.50.50.60">
    <property type="entry name" value="FAD/NAD(P)-binding domain"/>
    <property type="match status" value="2"/>
</dbReference>
<keyword evidence="3" id="KW-0285">Flavoprotein</keyword>
<evidence type="ECO:0000256" key="5">
    <source>
        <dbReference type="ARBA" id="ARBA00023002"/>
    </source>
</evidence>
<keyword evidence="7" id="KW-0676">Redox-active center</keyword>
<evidence type="ECO:0000256" key="2">
    <source>
        <dbReference type="ARBA" id="ARBA00009130"/>
    </source>
</evidence>
<dbReference type="EMBL" id="AEBE01000048">
    <property type="protein sequence ID" value="EFU90502.1"/>
    <property type="molecule type" value="Genomic_DNA"/>
</dbReference>
<name>A0ABC9P665_ENTFL</name>
<dbReference type="Pfam" id="PF07992">
    <property type="entry name" value="Pyr_redox_2"/>
    <property type="match status" value="1"/>
</dbReference>
<sequence>MRIYDILYYVRNNIIWEERAMKVIVLGSSHGGYEAVEELLNLHPDAEIQWYEKGDFISFLSCGMQLYLEGKVKDVNSVRYMTGEKMESRGVNVFSNTEITAIQPKEHQVTVKDLVSGEERVENYDKLIISPGAVPFELDIPGKDLDNIYLMRGRQWAIKLKQKTVDPEVNNVVVIGSGYIGIEAAEAFAKAGKKVTVIDILDRPLGVYLDKEFTDVLTEEMEANNITIATGETVERYEGDGRVQKVVTDKNAYDADLVVVAVGVRPNTAWLKGTLELHPNGLIKTDEYMRTSEPDVFAVGDATLIKYNPADTEVNIALATNARKQGRFAVKNLEEPVKPFPGVQGSSGLAVFDYKFASTGINEVMAQKLGKETKAVTVVEDYLMDFNPDKQKAWFKLVYDPETTQILGAQLMSKADLTANINAISLAIQAKMTIEDLAYADFFFQPAFDKPWNIINTAALEAVKQER</sequence>
<feature type="domain" description="FAD/NAD(P)-binding" evidence="9">
    <location>
        <begin position="21"/>
        <end position="326"/>
    </location>
</feature>
<dbReference type="SUPFAM" id="SSF51905">
    <property type="entry name" value="FAD/NAD(P)-binding domain"/>
    <property type="match status" value="2"/>
</dbReference>
<dbReference type="InterPro" id="IPR004099">
    <property type="entry name" value="Pyr_nucl-diS_OxRdtase_dimer"/>
</dbReference>
<dbReference type="PANTHER" id="PTHR43429:SF1">
    <property type="entry name" value="NAD(P)H SULFUR OXIDOREDUCTASE (COA-DEPENDENT)"/>
    <property type="match status" value="1"/>
</dbReference>
<dbReference type="GO" id="GO:0016692">
    <property type="term" value="F:NADH peroxidase activity"/>
    <property type="evidence" value="ECO:0007669"/>
    <property type="project" value="UniProtKB-EC"/>
</dbReference>
<evidence type="ECO:0000313" key="11">
    <source>
        <dbReference type="Proteomes" id="UP000004933"/>
    </source>
</evidence>
<proteinExistence type="inferred from homology"/>
<dbReference type="InterPro" id="IPR036188">
    <property type="entry name" value="FAD/NAD-bd_sf"/>
</dbReference>
<evidence type="ECO:0000256" key="3">
    <source>
        <dbReference type="ARBA" id="ARBA00022630"/>
    </source>
</evidence>
<feature type="domain" description="Pyridine nucleotide-disulphide oxidoreductase dimerisation" evidence="8">
    <location>
        <begin position="349"/>
        <end position="449"/>
    </location>
</feature>
<dbReference type="PANTHER" id="PTHR43429">
    <property type="entry name" value="PYRIDINE NUCLEOTIDE-DISULFIDE OXIDOREDUCTASE DOMAIN-CONTAINING"/>
    <property type="match status" value="1"/>
</dbReference>